<evidence type="ECO:0000256" key="2">
    <source>
        <dbReference type="ARBA" id="ARBA00022801"/>
    </source>
</evidence>
<reference evidence="8 9" key="1">
    <citation type="submission" date="2018-06" db="EMBL/GenBank/DDBJ databases">
        <authorList>
            <person name="Strepis N."/>
        </authorList>
    </citation>
    <scope>NUCLEOTIDE SEQUENCE [LARGE SCALE GENOMIC DNA]</scope>
    <source>
        <strain evidence="8">LUCI</strain>
    </source>
</reference>
<dbReference type="AlphaFoldDB" id="A0A498R2V6"/>
<dbReference type="Pfam" id="PF00271">
    <property type="entry name" value="Helicase_C"/>
    <property type="match status" value="1"/>
</dbReference>
<keyword evidence="3 8" id="KW-0347">Helicase</keyword>
<gene>
    <name evidence="8" type="ORF">LUCI_2210</name>
</gene>
<keyword evidence="2" id="KW-0378">Hydrolase</keyword>
<dbReference type="PIRSF" id="PIRSF005496">
    <property type="entry name" value="ATP_hel_hrpB"/>
    <property type="match status" value="1"/>
</dbReference>
<evidence type="ECO:0000259" key="6">
    <source>
        <dbReference type="PROSITE" id="PS51192"/>
    </source>
</evidence>
<accession>A0A498R2V6</accession>
<dbReference type="RefSeq" id="WP_122627916.1">
    <property type="nucleotide sequence ID" value="NZ_UPPP01000070.1"/>
</dbReference>
<keyword evidence="9" id="KW-1185">Reference proteome</keyword>
<dbReference type="GO" id="GO:0003676">
    <property type="term" value="F:nucleic acid binding"/>
    <property type="evidence" value="ECO:0007669"/>
    <property type="project" value="InterPro"/>
</dbReference>
<dbReference type="PROSITE" id="PS51194">
    <property type="entry name" value="HELICASE_CTER"/>
    <property type="match status" value="1"/>
</dbReference>
<proteinExistence type="predicted"/>
<dbReference type="SMART" id="SM00487">
    <property type="entry name" value="DEXDc"/>
    <property type="match status" value="1"/>
</dbReference>
<dbReference type="InterPro" id="IPR048333">
    <property type="entry name" value="HA2_WH"/>
</dbReference>
<dbReference type="InterPro" id="IPR007502">
    <property type="entry name" value="Helicase-assoc_dom"/>
</dbReference>
<dbReference type="InterPro" id="IPR013689">
    <property type="entry name" value="RNA_helicase_ATP-dep_HrpB_C"/>
</dbReference>
<keyword evidence="1" id="KW-0547">Nucleotide-binding</keyword>
<keyword evidence="4" id="KW-0067">ATP-binding</keyword>
<dbReference type="SMART" id="SM00490">
    <property type="entry name" value="HELICc"/>
    <property type="match status" value="1"/>
</dbReference>
<dbReference type="FunFam" id="3.40.50.300:FF:002125">
    <property type="entry name" value="ATP-dependent helicase HrpB"/>
    <property type="match status" value="1"/>
</dbReference>
<evidence type="ECO:0000256" key="5">
    <source>
        <dbReference type="SAM" id="MobiDB-lite"/>
    </source>
</evidence>
<dbReference type="InterPro" id="IPR011545">
    <property type="entry name" value="DEAD/DEAH_box_helicase_dom"/>
</dbReference>
<dbReference type="InterPro" id="IPR049614">
    <property type="entry name" value="HrpB_DEXH"/>
</dbReference>
<dbReference type="SUPFAM" id="SSF52540">
    <property type="entry name" value="P-loop containing nucleoside triphosphate hydrolases"/>
    <property type="match status" value="1"/>
</dbReference>
<dbReference type="PANTHER" id="PTHR43519">
    <property type="entry name" value="ATP-DEPENDENT RNA HELICASE HRPB"/>
    <property type="match status" value="1"/>
</dbReference>
<evidence type="ECO:0000256" key="1">
    <source>
        <dbReference type="ARBA" id="ARBA00022741"/>
    </source>
</evidence>
<evidence type="ECO:0000313" key="8">
    <source>
        <dbReference type="EMBL" id="VBB06966.1"/>
    </source>
</evidence>
<evidence type="ECO:0000313" key="9">
    <source>
        <dbReference type="Proteomes" id="UP000277811"/>
    </source>
</evidence>
<evidence type="ECO:0000256" key="3">
    <source>
        <dbReference type="ARBA" id="ARBA00022806"/>
    </source>
</evidence>
<dbReference type="CDD" id="cd18791">
    <property type="entry name" value="SF2_C_RHA"/>
    <property type="match status" value="1"/>
</dbReference>
<dbReference type="Pfam" id="PF08482">
    <property type="entry name" value="HrpB_C"/>
    <property type="match status" value="1"/>
</dbReference>
<dbReference type="EMBL" id="UPPP01000070">
    <property type="protein sequence ID" value="VBB06966.1"/>
    <property type="molecule type" value="Genomic_DNA"/>
</dbReference>
<dbReference type="InterPro" id="IPR010225">
    <property type="entry name" value="HrpB"/>
</dbReference>
<dbReference type="NCBIfam" id="TIGR01970">
    <property type="entry name" value="DEAH_box_HrpB"/>
    <property type="match status" value="1"/>
</dbReference>
<feature type="region of interest" description="Disordered" evidence="5">
    <location>
        <begin position="812"/>
        <end position="832"/>
    </location>
</feature>
<dbReference type="InterPro" id="IPR014001">
    <property type="entry name" value="Helicase_ATP-bd"/>
</dbReference>
<dbReference type="Gene3D" id="1.20.120.1080">
    <property type="match status" value="1"/>
</dbReference>
<dbReference type="Pfam" id="PF00270">
    <property type="entry name" value="DEAD"/>
    <property type="match status" value="1"/>
</dbReference>
<feature type="domain" description="Helicase C-terminal" evidence="7">
    <location>
        <begin position="200"/>
        <end position="370"/>
    </location>
</feature>
<feature type="domain" description="Helicase ATP-binding" evidence="6">
    <location>
        <begin position="14"/>
        <end position="178"/>
    </location>
</feature>
<dbReference type="InterPro" id="IPR027417">
    <property type="entry name" value="P-loop_NTPase"/>
</dbReference>
<dbReference type="Gene3D" id="3.40.50.300">
    <property type="entry name" value="P-loop containing nucleotide triphosphate hydrolases"/>
    <property type="match status" value="2"/>
</dbReference>
<dbReference type="GO" id="GO:0004386">
    <property type="term" value="F:helicase activity"/>
    <property type="evidence" value="ECO:0007669"/>
    <property type="project" value="UniProtKB-KW"/>
</dbReference>
<protein>
    <submittedName>
        <fullName evidence="8">Dead/deah box helicase</fullName>
    </submittedName>
</protein>
<dbReference type="Pfam" id="PF04408">
    <property type="entry name" value="WHD_HA2"/>
    <property type="match status" value="1"/>
</dbReference>
<name>A0A498R2V6_9FIRM</name>
<dbReference type="OrthoDB" id="9808833at2"/>
<dbReference type="CDD" id="cd17990">
    <property type="entry name" value="DEXHc_HrpB"/>
    <property type="match status" value="1"/>
</dbReference>
<dbReference type="PROSITE" id="PS51192">
    <property type="entry name" value="HELICASE_ATP_BIND_1"/>
    <property type="match status" value="1"/>
</dbReference>
<dbReference type="SMART" id="SM00847">
    <property type="entry name" value="HA2"/>
    <property type="match status" value="1"/>
</dbReference>
<dbReference type="InterPro" id="IPR001650">
    <property type="entry name" value="Helicase_C-like"/>
</dbReference>
<dbReference type="PANTHER" id="PTHR43519:SF1">
    <property type="entry name" value="ATP-DEPENDENT RNA HELICASE HRPB"/>
    <property type="match status" value="1"/>
</dbReference>
<sequence>MQSFPVDSVLPRLRDVFSKSGRAVLTASPGAGKTTRIPLALLRESWLADKKILLLEPRRLAARAAAQYMAFLLDEDVGQTVGYRMRLDTKVSNLTRIEVVTEGVLTRLLLADPALEDVGLVIFDEFHERSLQADLGLALCLESQEILRPDLRILVMSATLDTEPVAALLDNAPVLKAAGRSYPVETRYLAGRSQADTETLVTQTVLKVLAGQEGDILVFLPGAAEIRRVMEKLGQSSLPEQVRVLPLYGNLSRERQDMAILPGRPGERKVVLATSIAETSLTVEGVRNVIDSGLMRVPRFSPRTGMTRLETISVSQSSADQRRGRAGRLGPGLCYRLWTREENARLEFSTVPEILESDLTMLVLDLAVWGSEPEKLRWLDKPPDTALQSARRLLVQLEAFDQNGHVTPHGRQMAALGLHPRLAHMILKAKSLGLGNLACEIAALLGERDLFRVNGTKEEADLRLRVDVLRAEQGEYPADKSVRQRVRLTAGKLMTLAKMSKDNNDDPDACGLLLAMAYPDRIGQCRDGSHYLLSNGRGAVLFGRQALSGTPYLVAAEVGDQGAEGTVFLAAPVAVETVRRYLSGQFEERDRVEWERDVQAVRGRKQICLGALVIKEIPLADPAPEKIRTALLAGIALEGIHILPWTRVARHLQQRILFMRWQDPDWPDVSDEALTAALPFWLGPYLEGMNSREDLAQLRLSEILLTMLTWEQRRDLEEFAPTHLVVPSGQRIPIDYSRPEAPFLAVRLQEMFGLQTTPCIGRRNIPLTLQLLSPAQRPVQITRDLASFWQTAYFAVRKDLLGRYPKHYWPEDPLSAQPTSRVRPQKRGSGEK</sequence>
<organism evidence="8 9">
    <name type="scientific">Lucifera butyrica</name>
    <dbReference type="NCBI Taxonomy" id="1351585"/>
    <lineage>
        <taxon>Bacteria</taxon>
        <taxon>Bacillati</taxon>
        <taxon>Bacillota</taxon>
        <taxon>Negativicutes</taxon>
        <taxon>Veillonellales</taxon>
        <taxon>Veillonellaceae</taxon>
        <taxon>Lucifera</taxon>
    </lineage>
</organism>
<evidence type="ECO:0000256" key="4">
    <source>
        <dbReference type="ARBA" id="ARBA00022840"/>
    </source>
</evidence>
<dbReference type="Proteomes" id="UP000277811">
    <property type="component" value="Unassembled WGS sequence"/>
</dbReference>
<dbReference type="GO" id="GO:0005524">
    <property type="term" value="F:ATP binding"/>
    <property type="evidence" value="ECO:0007669"/>
    <property type="project" value="UniProtKB-KW"/>
</dbReference>
<evidence type="ECO:0000259" key="7">
    <source>
        <dbReference type="PROSITE" id="PS51194"/>
    </source>
</evidence>
<dbReference type="GO" id="GO:0016787">
    <property type="term" value="F:hydrolase activity"/>
    <property type="evidence" value="ECO:0007669"/>
    <property type="project" value="UniProtKB-KW"/>
</dbReference>